<organism evidence="1 2">
    <name type="scientific">Methanobrevibacter millerae</name>
    <dbReference type="NCBI Taxonomy" id="230361"/>
    <lineage>
        <taxon>Archaea</taxon>
        <taxon>Methanobacteriati</taxon>
        <taxon>Methanobacteriota</taxon>
        <taxon>Methanomada group</taxon>
        <taxon>Methanobacteria</taxon>
        <taxon>Methanobacteriales</taxon>
        <taxon>Methanobacteriaceae</taxon>
        <taxon>Methanobrevibacter</taxon>
    </lineage>
</organism>
<evidence type="ECO:0000313" key="1">
    <source>
        <dbReference type="EMBL" id="MBE6505254.1"/>
    </source>
</evidence>
<dbReference type="Proteomes" id="UP000762703">
    <property type="component" value="Unassembled WGS sequence"/>
</dbReference>
<comment type="caution">
    <text evidence="1">The sequence shown here is derived from an EMBL/GenBank/DDBJ whole genome shotgun (WGS) entry which is preliminary data.</text>
</comment>
<dbReference type="EMBL" id="SUTE01000042">
    <property type="protein sequence ID" value="MBE6505254.1"/>
    <property type="molecule type" value="Genomic_DNA"/>
</dbReference>
<reference evidence="1" key="1">
    <citation type="submission" date="2019-04" db="EMBL/GenBank/DDBJ databases">
        <title>Evolution of Biomass-Degrading Anaerobic Consortia Revealed by Metagenomics.</title>
        <authorList>
            <person name="Peng X."/>
        </authorList>
    </citation>
    <scope>NUCLEOTIDE SEQUENCE</scope>
    <source>
        <strain evidence="1">SIG12</strain>
    </source>
</reference>
<dbReference type="AlphaFoldDB" id="A0A8T3VM27"/>
<protein>
    <submittedName>
        <fullName evidence="1">Uncharacterized protein</fullName>
    </submittedName>
</protein>
<dbReference type="RefSeq" id="WP_303736895.1">
    <property type="nucleotide sequence ID" value="NZ_SUTE01000042.1"/>
</dbReference>
<gene>
    <name evidence="1" type="ORF">E7Z73_05880</name>
</gene>
<proteinExistence type="predicted"/>
<sequence length="142" mass="16617">MADIELLTYENYYENQEYYRDMYLFIGSNTQLQAVKECVENAGLCLALNHAVAIETYKLNAIEEIKRIINIIGKKHDIEDVPIPFDAEKLPYIEPMDYETQIYNVIKEDIENILSIEKNNKINMEKYFCCSDQDANKNSKSK</sequence>
<accession>A0A8T3VM27</accession>
<name>A0A8T3VM27_9EURY</name>
<evidence type="ECO:0000313" key="2">
    <source>
        <dbReference type="Proteomes" id="UP000762703"/>
    </source>
</evidence>